<protein>
    <submittedName>
        <fullName evidence="1">Uncharacterized protein</fullName>
    </submittedName>
</protein>
<evidence type="ECO:0000313" key="1">
    <source>
        <dbReference type="EMBL" id="MBX43566.1"/>
    </source>
</evidence>
<reference evidence="1" key="1">
    <citation type="submission" date="2018-02" db="EMBL/GenBank/DDBJ databases">
        <title>Rhizophora mucronata_Transcriptome.</title>
        <authorList>
            <person name="Meera S.P."/>
            <person name="Sreeshan A."/>
            <person name="Augustine A."/>
        </authorList>
    </citation>
    <scope>NUCLEOTIDE SEQUENCE</scope>
    <source>
        <tissue evidence="1">Leaf</tissue>
    </source>
</reference>
<organism evidence="1">
    <name type="scientific">Rhizophora mucronata</name>
    <name type="common">Asiatic mangrove</name>
    <dbReference type="NCBI Taxonomy" id="61149"/>
    <lineage>
        <taxon>Eukaryota</taxon>
        <taxon>Viridiplantae</taxon>
        <taxon>Streptophyta</taxon>
        <taxon>Embryophyta</taxon>
        <taxon>Tracheophyta</taxon>
        <taxon>Spermatophyta</taxon>
        <taxon>Magnoliopsida</taxon>
        <taxon>eudicotyledons</taxon>
        <taxon>Gunneridae</taxon>
        <taxon>Pentapetalae</taxon>
        <taxon>rosids</taxon>
        <taxon>fabids</taxon>
        <taxon>Malpighiales</taxon>
        <taxon>Rhizophoraceae</taxon>
        <taxon>Rhizophora</taxon>
    </lineage>
</organism>
<accession>A0A2P2NM60</accession>
<dbReference type="EMBL" id="GGEC01063082">
    <property type="protein sequence ID" value="MBX43566.1"/>
    <property type="molecule type" value="Transcribed_RNA"/>
</dbReference>
<name>A0A2P2NM60_RHIMU</name>
<sequence length="19" mass="2383">MLWVFFFLVYQKGYALDIE</sequence>
<dbReference type="AlphaFoldDB" id="A0A2P2NM60"/>
<proteinExistence type="predicted"/>